<dbReference type="CDD" id="cd06225">
    <property type="entry name" value="HAMP"/>
    <property type="match status" value="1"/>
</dbReference>
<evidence type="ECO:0000259" key="6">
    <source>
        <dbReference type="PROSITE" id="PS50111"/>
    </source>
</evidence>
<keyword evidence="1" id="KW-0145">Chemotaxis</keyword>
<dbReference type="EMBL" id="FQXU01000009">
    <property type="protein sequence ID" value="SHI25100.1"/>
    <property type="molecule type" value="Genomic_DNA"/>
</dbReference>
<sequence length="568" mass="62562">MDNLKISKKIRILSIGSIIITLLFGGISTVFLKVADNKIDDLYNNNVVFLQKLVQINNSSRDLRVALSSAGQNYKDKNVLTSLQEDYKRKLKQLNDEIKDVTDNNYGIKESYIGLLQTRSQTLNNINIDLKDYVTNEDKVKKDIITATESLGSIDGTLDIISKSKTEEVATLKANNKKEMGLIIKVIIGLVLLFAALNVAITRAVTQGIVKSIKEFVEYIKTISSGDYRKEIPEKLKTRKDEIGTMYLALDEMQRNTKAVLSKVKESSDVTVETSSSVNNLVNNLHNKVKDMSETTEHIAAGMEETGASTEEMSASSQELEKALEGISDKANHSLNIVHDITKRANSLKEKSLLSKETASEIGRKHQNDLASAIEDSKSVEKVKILTESILEITSQTNLLALNAAIEAARVGEAGKGFAVVADEIRKLAEDSQEAVGKIQSVTSGVTGTVNRLVESSKALIDFINNIVIKDYETSVVTGEDYAKDADFMQEIITDFSSTSEEILASIRNLNEVITNIAEASNQGTIGITNITETTSYLLQDANEILEMDEKSQSANDKLVKELEMFKI</sequence>
<dbReference type="SUPFAM" id="SSF58104">
    <property type="entry name" value="Methyl-accepting chemotaxis protein (MCP) signaling domain"/>
    <property type="match status" value="1"/>
</dbReference>
<protein>
    <submittedName>
        <fullName evidence="8">Methyl-accepting chemotaxis protein</fullName>
    </submittedName>
</protein>
<feature type="domain" description="HAMP" evidence="7">
    <location>
        <begin position="207"/>
        <end position="262"/>
    </location>
</feature>
<dbReference type="PRINTS" id="PR00260">
    <property type="entry name" value="CHEMTRNSDUCR"/>
</dbReference>
<dbReference type="Pfam" id="PF00672">
    <property type="entry name" value="HAMP"/>
    <property type="match status" value="1"/>
</dbReference>
<keyword evidence="4" id="KW-0175">Coiled coil</keyword>
<dbReference type="Proteomes" id="UP000184241">
    <property type="component" value="Unassembled WGS sequence"/>
</dbReference>
<evidence type="ECO:0000256" key="5">
    <source>
        <dbReference type="SAM" id="Phobius"/>
    </source>
</evidence>
<dbReference type="InterPro" id="IPR003660">
    <property type="entry name" value="HAMP_dom"/>
</dbReference>
<dbReference type="SMART" id="SM00283">
    <property type="entry name" value="MA"/>
    <property type="match status" value="1"/>
</dbReference>
<keyword evidence="3" id="KW-0807">Transducer</keyword>
<evidence type="ECO:0000256" key="2">
    <source>
        <dbReference type="ARBA" id="ARBA00029447"/>
    </source>
</evidence>
<comment type="similarity">
    <text evidence="2">Belongs to the methyl-accepting chemotaxis (MCP) protein family.</text>
</comment>
<dbReference type="InterPro" id="IPR004089">
    <property type="entry name" value="MCPsignal_dom"/>
</dbReference>
<dbReference type="InterPro" id="IPR024478">
    <property type="entry name" value="HlyB_4HB_MCP"/>
</dbReference>
<keyword evidence="5" id="KW-1133">Transmembrane helix</keyword>
<proteinExistence type="inferred from homology"/>
<dbReference type="InterPro" id="IPR051310">
    <property type="entry name" value="MCP_chemotaxis"/>
</dbReference>
<dbReference type="PANTHER" id="PTHR43531">
    <property type="entry name" value="PROTEIN ICFG"/>
    <property type="match status" value="1"/>
</dbReference>
<evidence type="ECO:0000256" key="4">
    <source>
        <dbReference type="SAM" id="Coils"/>
    </source>
</evidence>
<reference evidence="8 9" key="1">
    <citation type="submission" date="2016-11" db="EMBL/GenBank/DDBJ databases">
        <authorList>
            <person name="Jaros S."/>
            <person name="Januszkiewicz K."/>
            <person name="Wedrychowicz H."/>
        </authorList>
    </citation>
    <scope>NUCLEOTIDE SEQUENCE [LARGE SCALE GENOMIC DNA]</scope>
    <source>
        <strain evidence="8 9">DSM 6191</strain>
    </source>
</reference>
<dbReference type="PANTHER" id="PTHR43531:SF11">
    <property type="entry name" value="METHYL-ACCEPTING CHEMOTAXIS PROTEIN 3"/>
    <property type="match status" value="1"/>
</dbReference>
<dbReference type="Gene3D" id="1.10.287.950">
    <property type="entry name" value="Methyl-accepting chemotaxis protein"/>
    <property type="match status" value="1"/>
</dbReference>
<dbReference type="GO" id="GO:0005886">
    <property type="term" value="C:plasma membrane"/>
    <property type="evidence" value="ECO:0007669"/>
    <property type="project" value="TreeGrafter"/>
</dbReference>
<dbReference type="RefSeq" id="WP_073020856.1">
    <property type="nucleotide sequence ID" value="NZ_FQXU01000009.1"/>
</dbReference>
<dbReference type="Gene3D" id="1.10.8.500">
    <property type="entry name" value="HAMP domain in histidine kinase"/>
    <property type="match status" value="1"/>
</dbReference>
<dbReference type="Pfam" id="PF12729">
    <property type="entry name" value="4HB_MCP_1"/>
    <property type="match status" value="1"/>
</dbReference>
<dbReference type="AlphaFoldDB" id="A0A1M5ZLK1"/>
<evidence type="ECO:0000313" key="9">
    <source>
        <dbReference type="Proteomes" id="UP000184241"/>
    </source>
</evidence>
<dbReference type="PROSITE" id="PS50111">
    <property type="entry name" value="CHEMOTAXIS_TRANSDUC_2"/>
    <property type="match status" value="1"/>
</dbReference>
<dbReference type="Pfam" id="PF00015">
    <property type="entry name" value="MCPsignal"/>
    <property type="match status" value="1"/>
</dbReference>
<dbReference type="GO" id="GO:0004888">
    <property type="term" value="F:transmembrane signaling receptor activity"/>
    <property type="evidence" value="ECO:0007669"/>
    <property type="project" value="InterPro"/>
</dbReference>
<gene>
    <name evidence="8" type="ORF">SAMN02745941_03113</name>
</gene>
<accession>A0A1M5ZLK1</accession>
<keyword evidence="5" id="KW-0472">Membrane</keyword>
<keyword evidence="5" id="KW-0812">Transmembrane</keyword>
<evidence type="ECO:0000313" key="8">
    <source>
        <dbReference type="EMBL" id="SHI25100.1"/>
    </source>
</evidence>
<dbReference type="GO" id="GO:0007165">
    <property type="term" value="P:signal transduction"/>
    <property type="evidence" value="ECO:0007669"/>
    <property type="project" value="UniProtKB-KW"/>
</dbReference>
<name>A0A1M5ZLK1_9CLOT</name>
<organism evidence="8 9">
    <name type="scientific">Clostridium intestinale DSM 6191</name>
    <dbReference type="NCBI Taxonomy" id="1121320"/>
    <lineage>
        <taxon>Bacteria</taxon>
        <taxon>Bacillati</taxon>
        <taxon>Bacillota</taxon>
        <taxon>Clostridia</taxon>
        <taxon>Eubacteriales</taxon>
        <taxon>Clostridiaceae</taxon>
        <taxon>Clostridium</taxon>
    </lineage>
</organism>
<evidence type="ECO:0000259" key="7">
    <source>
        <dbReference type="PROSITE" id="PS50885"/>
    </source>
</evidence>
<feature type="transmembrane region" description="Helical" evidence="5">
    <location>
        <begin position="182"/>
        <end position="201"/>
    </location>
</feature>
<feature type="coiled-coil region" evidence="4">
    <location>
        <begin position="77"/>
        <end position="104"/>
    </location>
</feature>
<feature type="domain" description="Methyl-accepting transducer" evidence="6">
    <location>
        <begin position="274"/>
        <end position="532"/>
    </location>
</feature>
<evidence type="ECO:0000256" key="1">
    <source>
        <dbReference type="ARBA" id="ARBA00022500"/>
    </source>
</evidence>
<dbReference type="GO" id="GO:0006935">
    <property type="term" value="P:chemotaxis"/>
    <property type="evidence" value="ECO:0007669"/>
    <property type="project" value="UniProtKB-KW"/>
</dbReference>
<dbReference type="PROSITE" id="PS50885">
    <property type="entry name" value="HAMP"/>
    <property type="match status" value="1"/>
</dbReference>
<feature type="transmembrane region" description="Helical" evidence="5">
    <location>
        <begin position="12"/>
        <end position="32"/>
    </location>
</feature>
<dbReference type="SMART" id="SM00304">
    <property type="entry name" value="HAMP"/>
    <property type="match status" value="1"/>
</dbReference>
<dbReference type="InterPro" id="IPR004090">
    <property type="entry name" value="Chemotax_Me-accpt_rcpt"/>
</dbReference>
<evidence type="ECO:0000256" key="3">
    <source>
        <dbReference type="PROSITE-ProRule" id="PRU00284"/>
    </source>
</evidence>